<dbReference type="Pfam" id="PF16499">
    <property type="entry name" value="Melibiase_2"/>
    <property type="match status" value="2"/>
</dbReference>
<evidence type="ECO:0000256" key="1">
    <source>
        <dbReference type="ARBA" id="ARBA00001255"/>
    </source>
</evidence>
<dbReference type="GeneID" id="54474192"/>
<evidence type="ECO:0000256" key="5">
    <source>
        <dbReference type="ARBA" id="ARBA00022525"/>
    </source>
</evidence>
<dbReference type="Gene3D" id="3.20.20.70">
    <property type="entry name" value="Aldolase class I"/>
    <property type="match status" value="1"/>
</dbReference>
<feature type="chain" id="PRO_5025356059" description="Alpha-galactosidase" evidence="12">
    <location>
        <begin position="20"/>
        <end position="489"/>
    </location>
</feature>
<keyword evidence="5" id="KW-0964">Secreted</keyword>
<feature type="signal peptide" evidence="12">
    <location>
        <begin position="1"/>
        <end position="19"/>
    </location>
</feature>
<dbReference type="GO" id="GO:0005995">
    <property type="term" value="P:melibiose catabolic process"/>
    <property type="evidence" value="ECO:0007669"/>
    <property type="project" value="UniProtKB-ARBA"/>
</dbReference>
<evidence type="ECO:0000256" key="3">
    <source>
        <dbReference type="ARBA" id="ARBA00009743"/>
    </source>
</evidence>
<keyword evidence="6 12" id="KW-0732">Signal</keyword>
<gene>
    <name evidence="14" type="ORF">BDY17DRAFT_294738</name>
</gene>
<evidence type="ECO:0000256" key="10">
    <source>
        <dbReference type="ARBA" id="ARBA00023295"/>
    </source>
</evidence>
<comment type="subcellular location">
    <subcellularLocation>
        <location evidence="2">Secreted</location>
    </subcellularLocation>
</comment>
<keyword evidence="15" id="KW-1185">Reference proteome</keyword>
<dbReference type="InterPro" id="IPR013780">
    <property type="entry name" value="Glyco_hydro_b"/>
</dbReference>
<dbReference type="FunFam" id="3.20.20.70:FF:000202">
    <property type="entry name" value="Alpha-galactosidase"/>
    <property type="match status" value="1"/>
</dbReference>
<dbReference type="GO" id="GO:0005576">
    <property type="term" value="C:extracellular region"/>
    <property type="evidence" value="ECO:0007669"/>
    <property type="project" value="UniProtKB-SubCell"/>
</dbReference>
<dbReference type="EC" id="3.2.1.22" evidence="4 11"/>
<keyword evidence="7 11" id="KW-0378">Hydrolase</keyword>
<comment type="similarity">
    <text evidence="3 11">Belongs to the glycosyl hydrolase 27 family.</text>
</comment>
<protein>
    <recommendedName>
        <fullName evidence="4 11">Alpha-galactosidase</fullName>
        <ecNumber evidence="4 11">3.2.1.22</ecNumber>
    </recommendedName>
    <alternativeName>
        <fullName evidence="11">Melibiase</fullName>
    </alternativeName>
</protein>
<dbReference type="InterPro" id="IPR017853">
    <property type="entry name" value="GH"/>
</dbReference>
<dbReference type="EMBL" id="MU001634">
    <property type="protein sequence ID" value="KAF2483988.1"/>
    <property type="molecule type" value="Genomic_DNA"/>
</dbReference>
<evidence type="ECO:0000256" key="9">
    <source>
        <dbReference type="ARBA" id="ARBA00023180"/>
    </source>
</evidence>
<dbReference type="Proteomes" id="UP000799767">
    <property type="component" value="Unassembled WGS sequence"/>
</dbReference>
<feature type="domain" description="Alpha galactosidase C-terminal" evidence="13">
    <location>
        <begin position="343"/>
        <end position="419"/>
    </location>
</feature>
<dbReference type="PRINTS" id="PR00740">
    <property type="entry name" value="GLHYDRLASE27"/>
</dbReference>
<dbReference type="InterPro" id="IPR013785">
    <property type="entry name" value="Aldolase_TIM"/>
</dbReference>
<dbReference type="PANTHER" id="PTHR11452">
    <property type="entry name" value="ALPHA-GALACTOSIDASE/ALPHA-N-ACETYLGALACTOSAMINIDASE"/>
    <property type="match status" value="1"/>
</dbReference>
<dbReference type="InterPro" id="IPR002241">
    <property type="entry name" value="Glyco_hydro_27"/>
</dbReference>
<dbReference type="Gene3D" id="2.60.40.1180">
    <property type="entry name" value="Golgi alpha-mannosidase II"/>
    <property type="match status" value="1"/>
</dbReference>
<dbReference type="PANTHER" id="PTHR11452:SF75">
    <property type="entry name" value="ALPHA-GALACTOSIDASE MEL1"/>
    <property type="match status" value="1"/>
</dbReference>
<keyword evidence="9" id="KW-0325">Glycoprotein</keyword>
<evidence type="ECO:0000313" key="15">
    <source>
        <dbReference type="Proteomes" id="UP000799767"/>
    </source>
</evidence>
<name>A0A6A6PV32_9PEZI</name>
<dbReference type="SUPFAM" id="SSF51011">
    <property type="entry name" value="Glycosyl hydrolase domain"/>
    <property type="match status" value="1"/>
</dbReference>
<accession>A0A6A6PV32</accession>
<proteinExistence type="inferred from homology"/>
<dbReference type="PRINTS" id="PR00748">
    <property type="entry name" value="MELIBIASE"/>
</dbReference>
<dbReference type="RefSeq" id="XP_033590558.1">
    <property type="nucleotide sequence ID" value="XM_033733190.1"/>
</dbReference>
<keyword evidence="10 11" id="KW-0326">Glycosidase</keyword>
<evidence type="ECO:0000256" key="2">
    <source>
        <dbReference type="ARBA" id="ARBA00004613"/>
    </source>
</evidence>
<dbReference type="CDD" id="cd14792">
    <property type="entry name" value="GH27"/>
    <property type="match status" value="1"/>
</dbReference>
<evidence type="ECO:0000256" key="4">
    <source>
        <dbReference type="ARBA" id="ARBA00012755"/>
    </source>
</evidence>
<dbReference type="InterPro" id="IPR006215">
    <property type="entry name" value="Glyco_hydro_melibiase"/>
</dbReference>
<dbReference type="InterPro" id="IPR041233">
    <property type="entry name" value="Melibiase_C"/>
</dbReference>
<dbReference type="AlphaFoldDB" id="A0A6A6PV32"/>
<evidence type="ECO:0000256" key="8">
    <source>
        <dbReference type="ARBA" id="ARBA00023157"/>
    </source>
</evidence>
<reference evidence="14" key="1">
    <citation type="journal article" date="2020" name="Stud. Mycol.">
        <title>101 Dothideomycetes genomes: a test case for predicting lifestyles and emergence of pathogens.</title>
        <authorList>
            <person name="Haridas S."/>
            <person name="Albert R."/>
            <person name="Binder M."/>
            <person name="Bloem J."/>
            <person name="Labutti K."/>
            <person name="Salamov A."/>
            <person name="Andreopoulos B."/>
            <person name="Baker S."/>
            <person name="Barry K."/>
            <person name="Bills G."/>
            <person name="Bluhm B."/>
            <person name="Cannon C."/>
            <person name="Castanera R."/>
            <person name="Culley D."/>
            <person name="Daum C."/>
            <person name="Ezra D."/>
            <person name="Gonzalez J."/>
            <person name="Henrissat B."/>
            <person name="Kuo A."/>
            <person name="Liang C."/>
            <person name="Lipzen A."/>
            <person name="Lutzoni F."/>
            <person name="Magnuson J."/>
            <person name="Mondo S."/>
            <person name="Nolan M."/>
            <person name="Ohm R."/>
            <person name="Pangilinan J."/>
            <person name="Park H.-J."/>
            <person name="Ramirez L."/>
            <person name="Alfaro M."/>
            <person name="Sun H."/>
            <person name="Tritt A."/>
            <person name="Yoshinaga Y."/>
            <person name="Zwiers L.-H."/>
            <person name="Turgeon B."/>
            <person name="Goodwin S."/>
            <person name="Spatafora J."/>
            <person name="Crous P."/>
            <person name="Grigoriev I."/>
        </authorList>
    </citation>
    <scope>NUCLEOTIDE SEQUENCE</scope>
    <source>
        <strain evidence="14">CBS 113389</strain>
    </source>
</reference>
<dbReference type="OrthoDB" id="5795902at2759"/>
<organism evidence="14 15">
    <name type="scientific">Neohortaea acidophila</name>
    <dbReference type="NCBI Taxonomy" id="245834"/>
    <lineage>
        <taxon>Eukaryota</taxon>
        <taxon>Fungi</taxon>
        <taxon>Dikarya</taxon>
        <taxon>Ascomycota</taxon>
        <taxon>Pezizomycotina</taxon>
        <taxon>Dothideomycetes</taxon>
        <taxon>Dothideomycetidae</taxon>
        <taxon>Mycosphaerellales</taxon>
        <taxon>Teratosphaeriaceae</taxon>
        <taxon>Neohortaea</taxon>
    </lineage>
</organism>
<evidence type="ECO:0000313" key="14">
    <source>
        <dbReference type="EMBL" id="KAF2483988.1"/>
    </source>
</evidence>
<comment type="catalytic activity">
    <reaction evidence="1 11">
        <text>Hydrolysis of terminal, non-reducing alpha-D-galactose residues in alpha-D-galactosides, including galactose oligosaccharides, galactomannans and galactolipids.</text>
        <dbReference type="EC" id="3.2.1.22"/>
    </reaction>
</comment>
<evidence type="ECO:0000256" key="6">
    <source>
        <dbReference type="ARBA" id="ARBA00022729"/>
    </source>
</evidence>
<dbReference type="Pfam" id="PF17801">
    <property type="entry name" value="Melibiase_C"/>
    <property type="match status" value="1"/>
</dbReference>
<evidence type="ECO:0000256" key="11">
    <source>
        <dbReference type="RuleBase" id="RU361168"/>
    </source>
</evidence>
<evidence type="ECO:0000256" key="12">
    <source>
        <dbReference type="SAM" id="SignalP"/>
    </source>
</evidence>
<evidence type="ECO:0000259" key="13">
    <source>
        <dbReference type="Pfam" id="PF17801"/>
    </source>
</evidence>
<evidence type="ECO:0000256" key="7">
    <source>
        <dbReference type="ARBA" id="ARBA00022801"/>
    </source>
</evidence>
<dbReference type="SUPFAM" id="SSF51445">
    <property type="entry name" value="(Trans)glycosidases"/>
    <property type="match status" value="1"/>
</dbReference>
<dbReference type="GO" id="GO:0004557">
    <property type="term" value="F:alpha-galactosidase activity"/>
    <property type="evidence" value="ECO:0007669"/>
    <property type="project" value="UniProtKB-EC"/>
</dbReference>
<keyword evidence="8 11" id="KW-1015">Disulfide bond</keyword>
<sequence>MRSYTFASSALLSISGVAGSVLMNNGLAATPQMGWDNWNAYGCDVSADLLLDSAQAMADLGLRDVGYHYVILDDCWSDGRYENGSLRPNFEKFPNGMAAIADYIHSLGMGYGMYSSAGKYTCAQYAGSLGHETTDANTFASWGVDYLKYDNCYNEGQSGNPNISYARYEKMSTALNNTGRPILYSMCNWGQDRPWDWAFTIANSWRATGDITDFFDRPDVRCPCEDKEGLNCEFPGFHCSVMNIINKMVWTIQRSQPGGWNDLDALEVGNGGMSDEEYKLHMTMWASMKSPLLIGTNVQTLDAKSYSILTNPAILALSQDPAGAAIIRRWSYQVPQKDIFGVGEVQMFSGSLSNGDYAVVLLNAATDEMHMNATAGDIFVDEGGKISAAAKSAWDVYDLWANRMPDSVANQILQSNGTAGFSAAQNYYYNATAQSYADGIAANDTLLMGTKVGTLEALGTLKAMVPAHGVMAYRLRPSNATAVSKRDEL</sequence>